<organism evidence="1 2">
    <name type="scientific">Lasiodiplodia mahajangana</name>
    <dbReference type="NCBI Taxonomy" id="1108764"/>
    <lineage>
        <taxon>Eukaryota</taxon>
        <taxon>Fungi</taxon>
        <taxon>Dikarya</taxon>
        <taxon>Ascomycota</taxon>
        <taxon>Pezizomycotina</taxon>
        <taxon>Dothideomycetes</taxon>
        <taxon>Dothideomycetes incertae sedis</taxon>
        <taxon>Botryosphaeriales</taxon>
        <taxon>Botryosphaeriaceae</taxon>
        <taxon>Lasiodiplodia</taxon>
    </lineage>
</organism>
<comment type="caution">
    <text evidence="1">The sequence shown here is derived from an EMBL/GenBank/DDBJ whole genome shotgun (WGS) entry which is preliminary data.</text>
</comment>
<reference evidence="1" key="1">
    <citation type="submission" date="2022-12" db="EMBL/GenBank/DDBJ databases">
        <title>Genome Sequence of Lasiodiplodia mahajangana.</title>
        <authorList>
            <person name="Buettner E."/>
        </authorList>
    </citation>
    <scope>NUCLEOTIDE SEQUENCE</scope>
    <source>
        <strain evidence="1">VT137</strain>
    </source>
</reference>
<accession>A0ACC2JJ46</accession>
<dbReference type="Proteomes" id="UP001153332">
    <property type="component" value="Unassembled WGS sequence"/>
</dbReference>
<keyword evidence="2" id="KW-1185">Reference proteome</keyword>
<protein>
    <submittedName>
        <fullName evidence="1">Uncharacterized protein</fullName>
    </submittedName>
</protein>
<evidence type="ECO:0000313" key="1">
    <source>
        <dbReference type="EMBL" id="KAJ8127567.1"/>
    </source>
</evidence>
<dbReference type="EMBL" id="JAPUUL010001379">
    <property type="protein sequence ID" value="KAJ8127567.1"/>
    <property type="molecule type" value="Genomic_DNA"/>
</dbReference>
<gene>
    <name evidence="1" type="ORF">O1611_g6067</name>
</gene>
<sequence>MQFTFAIIAAALAGLSVASPVASNERRYVPGACGVHVTQWQKNENGVGGAYQYDVNIKDAVGASVGGASRLAIGDYQSSTVFSQLPYGLVITSGAVDSDPVSFAYAGYLFSSSSGCSTGGYENGNRESEWISLIDDSSVPGPPALLSFRLYHDLAVQAWQATHMLLDCGFSC</sequence>
<proteinExistence type="predicted"/>
<name>A0ACC2JJ46_9PEZI</name>
<evidence type="ECO:0000313" key="2">
    <source>
        <dbReference type="Proteomes" id="UP001153332"/>
    </source>
</evidence>